<dbReference type="EMBL" id="JAIWYP010000004">
    <property type="protein sequence ID" value="KAH3833876.1"/>
    <property type="molecule type" value="Genomic_DNA"/>
</dbReference>
<evidence type="ECO:0000313" key="2">
    <source>
        <dbReference type="Proteomes" id="UP000828390"/>
    </source>
</evidence>
<dbReference type="AlphaFoldDB" id="A0A9D4K6P0"/>
<comment type="caution">
    <text evidence="1">The sequence shown here is derived from an EMBL/GenBank/DDBJ whole genome shotgun (WGS) entry which is preliminary data.</text>
</comment>
<reference evidence="1" key="1">
    <citation type="journal article" date="2019" name="bioRxiv">
        <title>The Genome of the Zebra Mussel, Dreissena polymorpha: A Resource for Invasive Species Research.</title>
        <authorList>
            <person name="McCartney M.A."/>
            <person name="Auch B."/>
            <person name="Kono T."/>
            <person name="Mallez S."/>
            <person name="Zhang Y."/>
            <person name="Obille A."/>
            <person name="Becker A."/>
            <person name="Abrahante J.E."/>
            <person name="Garbe J."/>
            <person name="Badalamenti J.P."/>
            <person name="Herman A."/>
            <person name="Mangelson H."/>
            <person name="Liachko I."/>
            <person name="Sullivan S."/>
            <person name="Sone E.D."/>
            <person name="Koren S."/>
            <person name="Silverstein K.A.T."/>
            <person name="Beckman K.B."/>
            <person name="Gohl D.M."/>
        </authorList>
    </citation>
    <scope>NUCLEOTIDE SEQUENCE</scope>
    <source>
        <strain evidence="1">Duluth1</strain>
        <tissue evidence="1">Whole animal</tissue>
    </source>
</reference>
<sequence>MCLFAVCLDGTYGTACSRVCGLCADDQPCNKTTGVCPFGCAEGFLGDLCDTKGSRITEA</sequence>
<name>A0A9D4K6P0_DREPO</name>
<proteinExistence type="predicted"/>
<dbReference type="Proteomes" id="UP000828390">
    <property type="component" value="Unassembled WGS sequence"/>
</dbReference>
<keyword evidence="2" id="KW-1185">Reference proteome</keyword>
<evidence type="ECO:0000313" key="1">
    <source>
        <dbReference type="EMBL" id="KAH3833876.1"/>
    </source>
</evidence>
<organism evidence="1 2">
    <name type="scientific">Dreissena polymorpha</name>
    <name type="common">Zebra mussel</name>
    <name type="synonym">Mytilus polymorpha</name>
    <dbReference type="NCBI Taxonomy" id="45954"/>
    <lineage>
        <taxon>Eukaryota</taxon>
        <taxon>Metazoa</taxon>
        <taxon>Spiralia</taxon>
        <taxon>Lophotrochozoa</taxon>
        <taxon>Mollusca</taxon>
        <taxon>Bivalvia</taxon>
        <taxon>Autobranchia</taxon>
        <taxon>Heteroconchia</taxon>
        <taxon>Euheterodonta</taxon>
        <taxon>Imparidentia</taxon>
        <taxon>Neoheterodontei</taxon>
        <taxon>Myida</taxon>
        <taxon>Dreissenoidea</taxon>
        <taxon>Dreissenidae</taxon>
        <taxon>Dreissena</taxon>
    </lineage>
</organism>
<protein>
    <submittedName>
        <fullName evidence="1">Uncharacterized protein</fullName>
    </submittedName>
</protein>
<reference evidence="1" key="2">
    <citation type="submission" date="2020-11" db="EMBL/GenBank/DDBJ databases">
        <authorList>
            <person name="McCartney M.A."/>
            <person name="Auch B."/>
            <person name="Kono T."/>
            <person name="Mallez S."/>
            <person name="Becker A."/>
            <person name="Gohl D.M."/>
            <person name="Silverstein K.A.T."/>
            <person name="Koren S."/>
            <person name="Bechman K.B."/>
            <person name="Herman A."/>
            <person name="Abrahante J.E."/>
            <person name="Garbe J."/>
        </authorList>
    </citation>
    <scope>NUCLEOTIDE SEQUENCE</scope>
    <source>
        <strain evidence="1">Duluth1</strain>
        <tissue evidence="1">Whole animal</tissue>
    </source>
</reference>
<gene>
    <name evidence="1" type="ORF">DPMN_107192</name>
</gene>
<dbReference type="Gene3D" id="2.170.300.10">
    <property type="entry name" value="Tie2 ligand-binding domain superfamily"/>
    <property type="match status" value="1"/>
</dbReference>
<accession>A0A9D4K6P0</accession>